<gene>
    <name evidence="2" type="ORF">LAESUDRAFT_153623</name>
</gene>
<dbReference type="InterPro" id="IPR011333">
    <property type="entry name" value="SKP1/BTB/POZ_sf"/>
</dbReference>
<dbReference type="PROSITE" id="PS50097">
    <property type="entry name" value="BTB"/>
    <property type="match status" value="1"/>
</dbReference>
<evidence type="ECO:0000259" key="1">
    <source>
        <dbReference type="PROSITE" id="PS50097"/>
    </source>
</evidence>
<dbReference type="AlphaFoldDB" id="A0A165HJQ1"/>
<sequence length="347" mass="39428">MQDLPSATLGPQAVVRDSTYYLADGDCTLRVENTLFKVHRTVLSEDSSVFVGMFELPSEEDADMDGSSDDHPVVLIGDTVAEFEQFLWLLYSRSRQKYLTVPEDRAIYLEPLLDAARLANKYSFTEALTWALDMITDCITLPLYRLDDIFSAKLYEYDAARDRVEMTHAAHQIREIVVLAQENGFAPLFEIMRQHIEGHRPPFVFLCAELADELDLRDLRGEAYLALLRMGAPFSVCAARRKVDAYEQEERCLREALTSAKPMRGYYCLASEWDELWHEPPETAHCARCSSSLHVADLPGRLSAVFRELEDGVTWSRAMPLDCKAAVLETTKVLQMTVARDLDDVVR</sequence>
<dbReference type="Proteomes" id="UP000076871">
    <property type="component" value="Unassembled WGS sequence"/>
</dbReference>
<name>A0A165HJQ1_9APHY</name>
<dbReference type="GeneID" id="63818403"/>
<dbReference type="OrthoDB" id="8117402at2759"/>
<accession>A0A165HJQ1</accession>
<dbReference type="SUPFAM" id="SSF54695">
    <property type="entry name" value="POZ domain"/>
    <property type="match status" value="1"/>
</dbReference>
<dbReference type="RefSeq" id="XP_040769465.1">
    <property type="nucleotide sequence ID" value="XM_040901371.1"/>
</dbReference>
<protein>
    <recommendedName>
        <fullName evidence="1">BTB domain-containing protein</fullName>
    </recommendedName>
</protein>
<dbReference type="Gene3D" id="3.30.710.10">
    <property type="entry name" value="Potassium Channel Kv1.1, Chain A"/>
    <property type="match status" value="1"/>
</dbReference>
<organism evidence="2 3">
    <name type="scientific">Laetiporus sulphureus 93-53</name>
    <dbReference type="NCBI Taxonomy" id="1314785"/>
    <lineage>
        <taxon>Eukaryota</taxon>
        <taxon>Fungi</taxon>
        <taxon>Dikarya</taxon>
        <taxon>Basidiomycota</taxon>
        <taxon>Agaricomycotina</taxon>
        <taxon>Agaricomycetes</taxon>
        <taxon>Polyporales</taxon>
        <taxon>Laetiporus</taxon>
    </lineage>
</organism>
<dbReference type="InParanoid" id="A0A165HJQ1"/>
<dbReference type="EMBL" id="KV427606">
    <property type="protein sequence ID" value="KZT11817.1"/>
    <property type="molecule type" value="Genomic_DNA"/>
</dbReference>
<dbReference type="STRING" id="1314785.A0A165HJQ1"/>
<evidence type="ECO:0000313" key="3">
    <source>
        <dbReference type="Proteomes" id="UP000076871"/>
    </source>
</evidence>
<reference evidence="2 3" key="1">
    <citation type="journal article" date="2016" name="Mol. Biol. Evol.">
        <title>Comparative Genomics of Early-Diverging Mushroom-Forming Fungi Provides Insights into the Origins of Lignocellulose Decay Capabilities.</title>
        <authorList>
            <person name="Nagy L.G."/>
            <person name="Riley R."/>
            <person name="Tritt A."/>
            <person name="Adam C."/>
            <person name="Daum C."/>
            <person name="Floudas D."/>
            <person name="Sun H."/>
            <person name="Yadav J.S."/>
            <person name="Pangilinan J."/>
            <person name="Larsson K.H."/>
            <person name="Matsuura K."/>
            <person name="Barry K."/>
            <person name="Labutti K."/>
            <person name="Kuo R."/>
            <person name="Ohm R.A."/>
            <person name="Bhattacharya S.S."/>
            <person name="Shirouzu T."/>
            <person name="Yoshinaga Y."/>
            <person name="Martin F.M."/>
            <person name="Grigoriev I.V."/>
            <person name="Hibbett D.S."/>
        </authorList>
    </citation>
    <scope>NUCLEOTIDE SEQUENCE [LARGE SCALE GENOMIC DNA]</scope>
    <source>
        <strain evidence="2 3">93-53</strain>
    </source>
</reference>
<dbReference type="InterPro" id="IPR000210">
    <property type="entry name" value="BTB/POZ_dom"/>
</dbReference>
<proteinExistence type="predicted"/>
<dbReference type="SMART" id="SM00225">
    <property type="entry name" value="BTB"/>
    <property type="match status" value="1"/>
</dbReference>
<evidence type="ECO:0000313" key="2">
    <source>
        <dbReference type="EMBL" id="KZT11817.1"/>
    </source>
</evidence>
<feature type="domain" description="BTB" evidence="1">
    <location>
        <begin position="25"/>
        <end position="92"/>
    </location>
</feature>
<keyword evidence="3" id="KW-1185">Reference proteome</keyword>
<dbReference type="Pfam" id="PF00651">
    <property type="entry name" value="BTB"/>
    <property type="match status" value="1"/>
</dbReference>